<organism evidence="5">
    <name type="scientific">Chelativorans sp. (strain BNC1)</name>
    <dbReference type="NCBI Taxonomy" id="266779"/>
    <lineage>
        <taxon>Bacteria</taxon>
        <taxon>Pseudomonadati</taxon>
        <taxon>Pseudomonadota</taxon>
        <taxon>Alphaproteobacteria</taxon>
        <taxon>Hyphomicrobiales</taxon>
        <taxon>Phyllobacteriaceae</taxon>
        <taxon>Chelativorans</taxon>
    </lineage>
</organism>
<dbReference type="InterPro" id="IPR016167">
    <property type="entry name" value="FAD-bd_PCMH_sub1"/>
</dbReference>
<evidence type="ECO:0000256" key="2">
    <source>
        <dbReference type="ARBA" id="ARBA00022827"/>
    </source>
</evidence>
<gene>
    <name evidence="5" type="ordered locus">Meso_0473</name>
</gene>
<evidence type="ECO:0000256" key="1">
    <source>
        <dbReference type="ARBA" id="ARBA00022630"/>
    </source>
</evidence>
<dbReference type="EMBL" id="CP000390">
    <property type="protein sequence ID" value="ABG61877.1"/>
    <property type="molecule type" value="Genomic_DNA"/>
</dbReference>
<reference evidence="5" key="1">
    <citation type="submission" date="2006-06" db="EMBL/GenBank/DDBJ databases">
        <title>Complete sequence of chromosome of Chelativorans sp. BNC1.</title>
        <authorList>
            <consortium name="US DOE Joint Genome Institute"/>
            <person name="Copeland A."/>
            <person name="Lucas S."/>
            <person name="Lapidus A."/>
            <person name="Barry K."/>
            <person name="Detter J.C."/>
            <person name="Glavina del Rio T."/>
            <person name="Hammon N."/>
            <person name="Israni S."/>
            <person name="Dalin E."/>
            <person name="Tice H."/>
            <person name="Pitluck S."/>
            <person name="Chertkov O."/>
            <person name="Brettin T."/>
            <person name="Bruce D."/>
            <person name="Han C."/>
            <person name="Tapia R."/>
            <person name="Gilna P."/>
            <person name="Schmutz J."/>
            <person name="Larimer F."/>
            <person name="Land M."/>
            <person name="Hauser L."/>
            <person name="Kyrpides N."/>
            <person name="Mikhailova N."/>
            <person name="Richardson P."/>
        </authorList>
    </citation>
    <scope>NUCLEOTIDE SEQUENCE</scope>
    <source>
        <strain evidence="5">BNC1</strain>
    </source>
</reference>
<sequence>MIPNRFDYAAPKTLDAALELLSGRNDAKILGGGTVLVPLMGLGDVKPSVVVDLRNLPLSGITKSNGSLLIGAAATYKTIAADRAVGEMAPLLAYVSRQITGGPQILSQATAGGSACYSNPASDVPASIVALDARMRLGSAAGTRTLSALEFFTGAFTNVLRPDEVLLEILIPPSCWNRFGYIKQKHATSSWPIVTAACLADNDRNVRIAVGGAASRPYVVEGICRTKGCAEDIGQRASEALVDPWSDALAPAAYRQRIVKSVVTRAVKQALAEATA</sequence>
<dbReference type="SUPFAM" id="SSF56176">
    <property type="entry name" value="FAD-binding/transporter-associated domain-like"/>
    <property type="match status" value="1"/>
</dbReference>
<dbReference type="GO" id="GO:0071949">
    <property type="term" value="F:FAD binding"/>
    <property type="evidence" value="ECO:0007669"/>
    <property type="project" value="InterPro"/>
</dbReference>
<protein>
    <submittedName>
        <fullName evidence="5">Molybdopterin dehydrogenase, FAD-binding protein</fullName>
    </submittedName>
</protein>
<dbReference type="InterPro" id="IPR005107">
    <property type="entry name" value="CO_DH_flav_C"/>
</dbReference>
<feature type="domain" description="FAD-binding PCMH-type" evidence="4">
    <location>
        <begin position="1"/>
        <end position="176"/>
    </location>
</feature>
<dbReference type="AlphaFoldDB" id="Q11L48"/>
<dbReference type="KEGG" id="mes:Meso_0473"/>
<dbReference type="Pfam" id="PF00941">
    <property type="entry name" value="FAD_binding_5"/>
    <property type="match status" value="1"/>
</dbReference>
<dbReference type="OrthoDB" id="9793944at2"/>
<evidence type="ECO:0000259" key="4">
    <source>
        <dbReference type="PROSITE" id="PS51387"/>
    </source>
</evidence>
<dbReference type="SMART" id="SM01092">
    <property type="entry name" value="CO_deh_flav_C"/>
    <property type="match status" value="1"/>
</dbReference>
<keyword evidence="1" id="KW-0285">Flavoprotein</keyword>
<dbReference type="Gene3D" id="3.30.465.10">
    <property type="match status" value="1"/>
</dbReference>
<dbReference type="eggNOG" id="COG1319">
    <property type="taxonomic scope" value="Bacteria"/>
</dbReference>
<dbReference type="SUPFAM" id="SSF55447">
    <property type="entry name" value="CO dehydrogenase flavoprotein C-terminal domain-like"/>
    <property type="match status" value="1"/>
</dbReference>
<keyword evidence="3" id="KW-0560">Oxidoreductase</keyword>
<evidence type="ECO:0000313" key="5">
    <source>
        <dbReference type="EMBL" id="ABG61877.1"/>
    </source>
</evidence>
<dbReference type="InterPro" id="IPR016166">
    <property type="entry name" value="FAD-bd_PCMH"/>
</dbReference>
<dbReference type="InterPro" id="IPR051312">
    <property type="entry name" value="Diverse_Substr_Oxidored"/>
</dbReference>
<dbReference type="InterPro" id="IPR036683">
    <property type="entry name" value="CO_DH_flav_C_dom_sf"/>
</dbReference>
<dbReference type="Gene3D" id="3.30.43.10">
    <property type="entry name" value="Uridine Diphospho-n-acetylenolpyruvylglucosamine Reductase, domain 2"/>
    <property type="match status" value="1"/>
</dbReference>
<evidence type="ECO:0000256" key="3">
    <source>
        <dbReference type="ARBA" id="ARBA00023002"/>
    </source>
</evidence>
<proteinExistence type="predicted"/>
<dbReference type="PANTHER" id="PTHR42659">
    <property type="entry name" value="XANTHINE DEHYDROGENASE SUBUNIT C-RELATED"/>
    <property type="match status" value="1"/>
</dbReference>
<keyword evidence="2" id="KW-0274">FAD</keyword>
<name>Q11L48_CHESB</name>
<accession>Q11L48</accession>
<dbReference type="InterPro" id="IPR016169">
    <property type="entry name" value="FAD-bd_PCMH_sub2"/>
</dbReference>
<dbReference type="Gene3D" id="3.30.390.50">
    <property type="entry name" value="CO dehydrogenase flavoprotein, C-terminal domain"/>
    <property type="match status" value="1"/>
</dbReference>
<dbReference type="HOGENOM" id="CLU_058050_3_0_5"/>
<dbReference type="STRING" id="266779.Meso_0473"/>
<dbReference type="PROSITE" id="PS51387">
    <property type="entry name" value="FAD_PCMH"/>
    <property type="match status" value="1"/>
</dbReference>
<dbReference type="InterPro" id="IPR002346">
    <property type="entry name" value="Mopterin_DH_FAD-bd"/>
</dbReference>
<dbReference type="PANTHER" id="PTHR42659:SF2">
    <property type="entry name" value="XANTHINE DEHYDROGENASE SUBUNIT C-RELATED"/>
    <property type="match status" value="1"/>
</dbReference>
<dbReference type="GO" id="GO:0016491">
    <property type="term" value="F:oxidoreductase activity"/>
    <property type="evidence" value="ECO:0007669"/>
    <property type="project" value="UniProtKB-KW"/>
</dbReference>
<dbReference type="InterPro" id="IPR036318">
    <property type="entry name" value="FAD-bd_PCMH-like_sf"/>
</dbReference>